<dbReference type="Proteomes" id="UP001220456">
    <property type="component" value="Unassembled WGS sequence"/>
</dbReference>
<evidence type="ECO:0000313" key="1">
    <source>
        <dbReference type="EMBL" id="MDF9277415.1"/>
    </source>
</evidence>
<dbReference type="RefSeq" id="WP_277357966.1">
    <property type="nucleotide sequence ID" value="NZ_JAROKN010000010.1"/>
</dbReference>
<comment type="caution">
    <text evidence="1">The sequence shown here is derived from an EMBL/GenBank/DDBJ whole genome shotgun (WGS) entry which is preliminary data.</text>
</comment>
<proteinExistence type="predicted"/>
<accession>A0ABT6CU51</accession>
<evidence type="ECO:0000313" key="2">
    <source>
        <dbReference type="Proteomes" id="UP001220456"/>
    </source>
</evidence>
<gene>
    <name evidence="1" type="ORF">P4U43_06365</name>
</gene>
<reference evidence="1 2" key="1">
    <citation type="journal article" date="2023" name="Int. J. Syst. Evol. Microbiol.">
        <title>Arthrobacter vasquezii sp. nov., isolated from a soil sample from Union Glacier, Antarctica.</title>
        <authorList>
            <person name="Valenzuela-Ibaceta F."/>
            <person name="Carrasco V."/>
            <person name="Lagos-Moraga S."/>
            <person name="Dietz-Vargas C."/>
            <person name="Navarro C.A."/>
            <person name="Perez-Donoso J.M."/>
        </authorList>
    </citation>
    <scope>NUCLEOTIDE SEQUENCE [LARGE SCALE GENOMIC DNA]</scope>
    <source>
        <strain evidence="1 2">EH-1B-1</strain>
    </source>
</reference>
<evidence type="ECO:0008006" key="3">
    <source>
        <dbReference type="Google" id="ProtNLM"/>
    </source>
</evidence>
<protein>
    <recommendedName>
        <fullName evidence="3">DUF4393 domain-containing protein</fullName>
    </recommendedName>
</protein>
<name>A0ABT6CU51_9MICC</name>
<sequence length="236" mass="25425">MSDRHELEPADSTNRIRGTNANISLPAEVLGLLVGTISPTAGAGIALAGRLVHGMGNRLQQHEDEMFSHLSEGVESSSHRHPEAVYQELMEKPEHLLQLAKAVDAARKSASAEKARSLGNILGELASDDSMIDDASVWIDIFGRIDRIHVRILQEMAALNGSTEPVTLEALANRTGIGNALIPPIHTLLQLGLCRPSNIIDGGTADGLFEVDAIKGDRYFLGPLADELFERLRNAS</sequence>
<organism evidence="1 2">
    <name type="scientific">Arthrobacter vasquezii</name>
    <dbReference type="NCBI Taxonomy" id="2977629"/>
    <lineage>
        <taxon>Bacteria</taxon>
        <taxon>Bacillati</taxon>
        <taxon>Actinomycetota</taxon>
        <taxon>Actinomycetes</taxon>
        <taxon>Micrococcales</taxon>
        <taxon>Micrococcaceae</taxon>
        <taxon>Arthrobacter</taxon>
    </lineage>
</organism>
<dbReference type="EMBL" id="JAROKN010000010">
    <property type="protein sequence ID" value="MDF9277415.1"/>
    <property type="molecule type" value="Genomic_DNA"/>
</dbReference>
<keyword evidence="2" id="KW-1185">Reference proteome</keyword>